<dbReference type="InterPro" id="IPR050187">
    <property type="entry name" value="Lipid_Phosphate_FormReg"/>
</dbReference>
<dbReference type="InterPro" id="IPR017438">
    <property type="entry name" value="ATP-NAD_kinase_N"/>
</dbReference>
<dbReference type="Proteomes" id="UP001597299">
    <property type="component" value="Unassembled WGS sequence"/>
</dbReference>
<dbReference type="EC" id="2.7.1.-" evidence="6"/>
<evidence type="ECO:0000256" key="1">
    <source>
        <dbReference type="ARBA" id="ARBA00022679"/>
    </source>
</evidence>
<keyword evidence="3 6" id="KW-0418">Kinase</keyword>
<protein>
    <submittedName>
        <fullName evidence="6">Diacylglycerol/lipid kinase family protein</fullName>
        <ecNumber evidence="6">2.7.1.-</ecNumber>
    </submittedName>
</protein>
<keyword evidence="4" id="KW-0067">ATP-binding</keyword>
<evidence type="ECO:0000256" key="4">
    <source>
        <dbReference type="ARBA" id="ARBA00022840"/>
    </source>
</evidence>
<dbReference type="PROSITE" id="PS50146">
    <property type="entry name" value="DAGK"/>
    <property type="match status" value="1"/>
</dbReference>
<dbReference type="Pfam" id="PF19279">
    <property type="entry name" value="YegS_C"/>
    <property type="match status" value="1"/>
</dbReference>
<proteinExistence type="predicted"/>
<dbReference type="Gene3D" id="2.60.200.40">
    <property type="match status" value="1"/>
</dbReference>
<evidence type="ECO:0000256" key="3">
    <source>
        <dbReference type="ARBA" id="ARBA00022777"/>
    </source>
</evidence>
<comment type="caution">
    <text evidence="6">The sequence shown here is derived from an EMBL/GenBank/DDBJ whole genome shotgun (WGS) entry which is preliminary data.</text>
</comment>
<dbReference type="InterPro" id="IPR001206">
    <property type="entry name" value="Diacylglycerol_kinase_cat_dom"/>
</dbReference>
<dbReference type="EMBL" id="JBHUHD010000001">
    <property type="protein sequence ID" value="MFD2141246.1"/>
    <property type="molecule type" value="Genomic_DNA"/>
</dbReference>
<dbReference type="Pfam" id="PF00781">
    <property type="entry name" value="DAGK_cat"/>
    <property type="match status" value="1"/>
</dbReference>
<dbReference type="InterPro" id="IPR045540">
    <property type="entry name" value="YegS/DAGK_C"/>
</dbReference>
<evidence type="ECO:0000313" key="6">
    <source>
        <dbReference type="EMBL" id="MFD2141246.1"/>
    </source>
</evidence>
<keyword evidence="7" id="KW-1185">Reference proteome</keyword>
<dbReference type="GO" id="GO:0016301">
    <property type="term" value="F:kinase activity"/>
    <property type="evidence" value="ECO:0007669"/>
    <property type="project" value="UniProtKB-KW"/>
</dbReference>
<gene>
    <name evidence="6" type="ORF">ACFSNC_12590</name>
</gene>
<dbReference type="SUPFAM" id="SSF111331">
    <property type="entry name" value="NAD kinase/diacylglycerol kinase-like"/>
    <property type="match status" value="1"/>
</dbReference>
<accession>A0ABW4YYM6</accession>
<keyword evidence="1 6" id="KW-0808">Transferase</keyword>
<evidence type="ECO:0000259" key="5">
    <source>
        <dbReference type="PROSITE" id="PS50146"/>
    </source>
</evidence>
<dbReference type="SMART" id="SM00046">
    <property type="entry name" value="DAGKc"/>
    <property type="match status" value="1"/>
</dbReference>
<sequence length="304" mass="33403">MRHVLVLLNAKAGTLQHRDGEAVCREVVERLSRDGREVEVRLLAGEPLLRAIRASGRGPHDTVIVGGGDGSVSLAARCHENSGKALGILPLGTMNLLARDIGMPTDLGAALDALDTARPHRIDMGTLNGRRFHTISGFGFFSQMARARETARRWGLGRFFAVPIAAFLALRRTGRIHIDVEVDGRQRHFAAFSALITVNRFTGPGWHRGHLDDGLLEVHIAEDRGALARLKAGADMVTDSWRDNPGIISLTGRDIVIRRGGRRRTWVSTDGELARERLPLHYRVMPQALELLIPETTPQRASIS</sequence>
<reference evidence="7" key="1">
    <citation type="journal article" date="2019" name="Int. J. Syst. Evol. Microbiol.">
        <title>The Global Catalogue of Microorganisms (GCM) 10K type strain sequencing project: providing services to taxonomists for standard genome sequencing and annotation.</title>
        <authorList>
            <consortium name="The Broad Institute Genomics Platform"/>
            <consortium name="The Broad Institute Genome Sequencing Center for Infectious Disease"/>
            <person name="Wu L."/>
            <person name="Ma J."/>
        </authorList>
    </citation>
    <scope>NUCLEOTIDE SEQUENCE [LARGE SCALE GENOMIC DNA]</scope>
    <source>
        <strain evidence="7">CCM 7435</strain>
    </source>
</reference>
<dbReference type="Gene3D" id="3.40.50.10330">
    <property type="entry name" value="Probable inorganic polyphosphate/atp-NAD kinase, domain 1"/>
    <property type="match status" value="1"/>
</dbReference>
<keyword evidence="2" id="KW-0547">Nucleotide-binding</keyword>
<evidence type="ECO:0000256" key="2">
    <source>
        <dbReference type="ARBA" id="ARBA00022741"/>
    </source>
</evidence>
<organism evidence="6 7">
    <name type="scientific">Ancylobacter oerskovii</name>
    <dbReference type="NCBI Taxonomy" id="459519"/>
    <lineage>
        <taxon>Bacteria</taxon>
        <taxon>Pseudomonadati</taxon>
        <taxon>Pseudomonadota</taxon>
        <taxon>Alphaproteobacteria</taxon>
        <taxon>Hyphomicrobiales</taxon>
        <taxon>Xanthobacteraceae</taxon>
        <taxon>Ancylobacter</taxon>
    </lineage>
</organism>
<dbReference type="PANTHER" id="PTHR12358">
    <property type="entry name" value="SPHINGOSINE KINASE"/>
    <property type="match status" value="1"/>
</dbReference>
<dbReference type="InterPro" id="IPR016064">
    <property type="entry name" value="NAD/diacylglycerol_kinase_sf"/>
</dbReference>
<feature type="domain" description="DAGKc" evidence="5">
    <location>
        <begin position="1"/>
        <end position="131"/>
    </location>
</feature>
<dbReference type="RefSeq" id="WP_213350239.1">
    <property type="nucleotide sequence ID" value="NZ_JAHBGB010000002.1"/>
</dbReference>
<dbReference type="PANTHER" id="PTHR12358:SF54">
    <property type="entry name" value="SPHINGOSINE KINASE RELATED PROTEIN"/>
    <property type="match status" value="1"/>
</dbReference>
<evidence type="ECO:0000313" key="7">
    <source>
        <dbReference type="Proteomes" id="UP001597299"/>
    </source>
</evidence>
<name>A0ABW4YYM6_9HYPH</name>